<evidence type="ECO:0000256" key="4">
    <source>
        <dbReference type="ARBA" id="ARBA00022481"/>
    </source>
</evidence>
<reference evidence="13 14" key="1">
    <citation type="journal article" date="2019" name="Biochem. Eng. J.">
        <title>Metabolic engineering of the marine bacteria Neptunomonas concharum for the production of acetoin and meso-2,3-butanediol from acetate.</title>
        <authorList>
            <person name="Li W."/>
            <person name="Pu N."/>
            <person name="Liu C.-X."/>
            <person name="Yuan Q.-P."/>
            <person name="Li Z.-J."/>
        </authorList>
    </citation>
    <scope>NUCLEOTIDE SEQUENCE [LARGE SCALE GENOMIC DNA]</scope>
    <source>
        <strain evidence="13 14">JCM17730</strain>
    </source>
</reference>
<keyword evidence="6 11" id="KW-0812">Transmembrane</keyword>
<comment type="subcellular location">
    <subcellularLocation>
        <location evidence="1">Cell inner membrane</location>
        <topology evidence="1">Single-pass membrane protein</topology>
    </subcellularLocation>
</comment>
<evidence type="ECO:0000259" key="12">
    <source>
        <dbReference type="Pfam" id="PF12019"/>
    </source>
</evidence>
<keyword evidence="5" id="KW-0997">Cell inner membrane</keyword>
<gene>
    <name evidence="13" type="primary">gspH</name>
    <name evidence="13" type="ORF">F0U83_03480</name>
</gene>
<keyword evidence="14" id="KW-1185">Reference proteome</keyword>
<comment type="similarity">
    <text evidence="9">Belongs to the GSP H family.</text>
</comment>
<evidence type="ECO:0000256" key="1">
    <source>
        <dbReference type="ARBA" id="ARBA00004377"/>
    </source>
</evidence>
<sequence length="149" mass="15862">MLLHRQSGFTLLEIMVVLAIAGLVLGVSGPMALKLYESTQYRSAVKDVVTSLTAARYGAISSGQYVDVITTPEARTIRVGKKEVSLSDSVKLSVTSAQSLNQMIDGAGVIRFFPDGTSTGGSISLEHKNGHGIRLRVDWLLGSITQVAL</sequence>
<dbReference type="GO" id="GO:0005886">
    <property type="term" value="C:plasma membrane"/>
    <property type="evidence" value="ECO:0007669"/>
    <property type="project" value="UniProtKB-SubCell"/>
</dbReference>
<dbReference type="GO" id="GO:0015628">
    <property type="term" value="P:protein secretion by the type II secretion system"/>
    <property type="evidence" value="ECO:0007669"/>
    <property type="project" value="InterPro"/>
</dbReference>
<keyword evidence="3" id="KW-1003">Cell membrane</keyword>
<dbReference type="Pfam" id="PF07963">
    <property type="entry name" value="N_methyl"/>
    <property type="match status" value="1"/>
</dbReference>
<dbReference type="NCBIfam" id="TIGR02532">
    <property type="entry name" value="IV_pilin_GFxxxE"/>
    <property type="match status" value="1"/>
</dbReference>
<dbReference type="RefSeq" id="WP_138986542.1">
    <property type="nucleotide sequence ID" value="NZ_CP043869.1"/>
</dbReference>
<evidence type="ECO:0000313" key="14">
    <source>
        <dbReference type="Proteomes" id="UP000324760"/>
    </source>
</evidence>
<name>A0A5P1R8B5_9GAMM</name>
<evidence type="ECO:0000256" key="9">
    <source>
        <dbReference type="ARBA" id="ARBA00025772"/>
    </source>
</evidence>
<feature type="transmembrane region" description="Helical" evidence="11">
    <location>
        <begin position="12"/>
        <end position="33"/>
    </location>
</feature>
<evidence type="ECO:0000256" key="10">
    <source>
        <dbReference type="ARBA" id="ARBA00030775"/>
    </source>
</evidence>
<dbReference type="SUPFAM" id="SSF54523">
    <property type="entry name" value="Pili subunits"/>
    <property type="match status" value="1"/>
</dbReference>
<keyword evidence="8 11" id="KW-0472">Membrane</keyword>
<keyword evidence="4" id="KW-0488">Methylation</keyword>
<organism evidence="13 14">
    <name type="scientific">Neptunomonas concharum</name>
    <dbReference type="NCBI Taxonomy" id="1031538"/>
    <lineage>
        <taxon>Bacteria</taxon>
        <taxon>Pseudomonadati</taxon>
        <taxon>Pseudomonadota</taxon>
        <taxon>Gammaproteobacteria</taxon>
        <taxon>Oceanospirillales</taxon>
        <taxon>Oceanospirillaceae</taxon>
        <taxon>Neptunomonas</taxon>
    </lineage>
</organism>
<dbReference type="Gene3D" id="3.30.700.10">
    <property type="entry name" value="Glycoprotein, Type 4 Pilin"/>
    <property type="match status" value="1"/>
</dbReference>
<protein>
    <recommendedName>
        <fullName evidence="2">Type II secretion system protein H</fullName>
    </recommendedName>
    <alternativeName>
        <fullName evidence="10">General secretion pathway protein H</fullName>
    </alternativeName>
</protein>
<dbReference type="AlphaFoldDB" id="A0A5P1R8B5"/>
<accession>A0A5P1R8B5</accession>
<dbReference type="InterPro" id="IPR022346">
    <property type="entry name" value="T2SS_GspH"/>
</dbReference>
<keyword evidence="7 11" id="KW-1133">Transmembrane helix</keyword>
<evidence type="ECO:0000256" key="7">
    <source>
        <dbReference type="ARBA" id="ARBA00022989"/>
    </source>
</evidence>
<evidence type="ECO:0000256" key="5">
    <source>
        <dbReference type="ARBA" id="ARBA00022519"/>
    </source>
</evidence>
<feature type="domain" description="General secretion pathway GspH" evidence="12">
    <location>
        <begin position="44"/>
        <end position="139"/>
    </location>
</feature>
<dbReference type="Pfam" id="PF12019">
    <property type="entry name" value="GspH"/>
    <property type="match status" value="1"/>
</dbReference>
<dbReference type="GO" id="GO:0015627">
    <property type="term" value="C:type II protein secretion system complex"/>
    <property type="evidence" value="ECO:0007669"/>
    <property type="project" value="InterPro"/>
</dbReference>
<dbReference type="KEGG" id="ncu:F0U83_03480"/>
<evidence type="ECO:0000256" key="2">
    <source>
        <dbReference type="ARBA" id="ARBA00021549"/>
    </source>
</evidence>
<dbReference type="InterPro" id="IPR012902">
    <property type="entry name" value="N_methyl_site"/>
</dbReference>
<dbReference type="EMBL" id="CP043869">
    <property type="protein sequence ID" value="QEQ95838.1"/>
    <property type="molecule type" value="Genomic_DNA"/>
</dbReference>
<dbReference type="Proteomes" id="UP000324760">
    <property type="component" value="Chromosome"/>
</dbReference>
<dbReference type="OrthoDB" id="8481584at2"/>
<evidence type="ECO:0000256" key="11">
    <source>
        <dbReference type="SAM" id="Phobius"/>
    </source>
</evidence>
<proteinExistence type="inferred from homology"/>
<evidence type="ECO:0000256" key="3">
    <source>
        <dbReference type="ARBA" id="ARBA00022475"/>
    </source>
</evidence>
<dbReference type="InterPro" id="IPR045584">
    <property type="entry name" value="Pilin-like"/>
</dbReference>
<evidence type="ECO:0000256" key="6">
    <source>
        <dbReference type="ARBA" id="ARBA00022692"/>
    </source>
</evidence>
<evidence type="ECO:0000256" key="8">
    <source>
        <dbReference type="ARBA" id="ARBA00023136"/>
    </source>
</evidence>
<evidence type="ECO:0000313" key="13">
    <source>
        <dbReference type="EMBL" id="QEQ95838.1"/>
    </source>
</evidence>